<dbReference type="InterPro" id="IPR003675">
    <property type="entry name" value="Rce1/LyrA-like_dom"/>
</dbReference>
<keyword evidence="4" id="KW-1185">Reference proteome</keyword>
<feature type="transmembrane region" description="Helical" evidence="1">
    <location>
        <begin position="66"/>
        <end position="83"/>
    </location>
</feature>
<evidence type="ECO:0000313" key="3">
    <source>
        <dbReference type="EMBL" id="SEM04283.1"/>
    </source>
</evidence>
<dbReference type="GO" id="GO:0004175">
    <property type="term" value="F:endopeptidase activity"/>
    <property type="evidence" value="ECO:0007669"/>
    <property type="project" value="UniProtKB-ARBA"/>
</dbReference>
<dbReference type="STRING" id="235985.SAMN05414137_11788"/>
<keyword evidence="1" id="KW-0812">Transmembrane</keyword>
<keyword evidence="3" id="KW-0645">Protease</keyword>
<feature type="transmembrane region" description="Helical" evidence="1">
    <location>
        <begin position="166"/>
        <end position="188"/>
    </location>
</feature>
<feature type="transmembrane region" description="Helical" evidence="1">
    <location>
        <begin position="95"/>
        <end position="113"/>
    </location>
</feature>
<feature type="transmembrane region" description="Helical" evidence="1">
    <location>
        <begin position="125"/>
        <end position="146"/>
    </location>
</feature>
<proteinExistence type="predicted"/>
<sequence length="189" mass="19226">MRVARDLPFVGGLVGLALAVALRVSLAGRAGAGSPTAGVVFGTALVVLALVCGLPRPVLNLRQAGWGAALAAVLCVVPAVRRVTMGGVAEPEGMLPLWSAVVAYVAVAEELLLRGALFERARERSGDVAAVAVTALAFALLHVPVYGWQVLPLDLAVGVCLGAVRLAAGSVTAPAVAHTLADLAGWWLR</sequence>
<evidence type="ECO:0000313" key="4">
    <source>
        <dbReference type="Proteomes" id="UP000183015"/>
    </source>
</evidence>
<accession>A0A1H7V517</accession>
<feature type="transmembrane region" description="Helical" evidence="1">
    <location>
        <begin position="37"/>
        <end position="54"/>
    </location>
</feature>
<dbReference type="RefSeq" id="WP_042443230.1">
    <property type="nucleotide sequence ID" value="NZ_BBPN01000004.1"/>
</dbReference>
<organism evidence="3 4">
    <name type="scientific">Streptacidiphilus jiangxiensis</name>
    <dbReference type="NCBI Taxonomy" id="235985"/>
    <lineage>
        <taxon>Bacteria</taxon>
        <taxon>Bacillati</taxon>
        <taxon>Actinomycetota</taxon>
        <taxon>Actinomycetes</taxon>
        <taxon>Kitasatosporales</taxon>
        <taxon>Streptomycetaceae</taxon>
        <taxon>Streptacidiphilus</taxon>
    </lineage>
</organism>
<evidence type="ECO:0000256" key="1">
    <source>
        <dbReference type="SAM" id="Phobius"/>
    </source>
</evidence>
<gene>
    <name evidence="3" type="ORF">SAMN05414137_11788</name>
</gene>
<dbReference type="GO" id="GO:0006508">
    <property type="term" value="P:proteolysis"/>
    <property type="evidence" value="ECO:0007669"/>
    <property type="project" value="UniProtKB-KW"/>
</dbReference>
<dbReference type="Pfam" id="PF02517">
    <property type="entry name" value="Rce1-like"/>
    <property type="match status" value="1"/>
</dbReference>
<reference evidence="4" key="1">
    <citation type="submission" date="2016-10" db="EMBL/GenBank/DDBJ databases">
        <authorList>
            <person name="Varghese N."/>
        </authorList>
    </citation>
    <scope>NUCLEOTIDE SEQUENCE [LARGE SCALE GENOMIC DNA]</scope>
    <source>
        <strain evidence="4">DSM 45096 / BCRC 16803 / CGMCC 4.1857 / CIP 109030 / JCM 12277 / KCTC 19219 / NBRC 100920 / 33214</strain>
    </source>
</reference>
<keyword evidence="1" id="KW-1133">Transmembrane helix</keyword>
<dbReference type="EMBL" id="FOAZ01000017">
    <property type="protein sequence ID" value="SEM04283.1"/>
    <property type="molecule type" value="Genomic_DNA"/>
</dbReference>
<dbReference type="GO" id="GO:0080120">
    <property type="term" value="P:CAAX-box protein maturation"/>
    <property type="evidence" value="ECO:0007669"/>
    <property type="project" value="UniProtKB-ARBA"/>
</dbReference>
<dbReference type="OrthoDB" id="5197504at2"/>
<feature type="domain" description="CAAX prenyl protease 2/Lysostaphin resistance protein A-like" evidence="2">
    <location>
        <begin position="94"/>
        <end position="183"/>
    </location>
</feature>
<dbReference type="AlphaFoldDB" id="A0A1H7V517"/>
<keyword evidence="3" id="KW-0378">Hydrolase</keyword>
<dbReference type="Proteomes" id="UP000183015">
    <property type="component" value="Unassembled WGS sequence"/>
</dbReference>
<evidence type="ECO:0000259" key="2">
    <source>
        <dbReference type="Pfam" id="PF02517"/>
    </source>
</evidence>
<name>A0A1H7V517_STRJI</name>
<keyword evidence="1" id="KW-0472">Membrane</keyword>
<protein>
    <submittedName>
        <fullName evidence="3">CAAX protease self-immunity</fullName>
    </submittedName>
</protein>